<name>A0A4C1W6R5_EUMVA</name>
<organism evidence="2 3">
    <name type="scientific">Eumeta variegata</name>
    <name type="common">Bagworm moth</name>
    <name type="synonym">Eumeta japonica</name>
    <dbReference type="NCBI Taxonomy" id="151549"/>
    <lineage>
        <taxon>Eukaryota</taxon>
        <taxon>Metazoa</taxon>
        <taxon>Ecdysozoa</taxon>
        <taxon>Arthropoda</taxon>
        <taxon>Hexapoda</taxon>
        <taxon>Insecta</taxon>
        <taxon>Pterygota</taxon>
        <taxon>Neoptera</taxon>
        <taxon>Endopterygota</taxon>
        <taxon>Lepidoptera</taxon>
        <taxon>Glossata</taxon>
        <taxon>Ditrysia</taxon>
        <taxon>Tineoidea</taxon>
        <taxon>Psychidae</taxon>
        <taxon>Oiketicinae</taxon>
        <taxon>Eumeta</taxon>
    </lineage>
</organism>
<dbReference type="OrthoDB" id="266020at2759"/>
<sequence>MMLLFLPSTMSVQDLVFSSSGLAGSAGERELKSDNIAVCDYSWGCGGCVNEAWPEHGYASPPHVATHPNTPRNGYPRSEPCHRPTTAYPTYPPKVAPRSTRGRNLWMPGYGAEDRFKGQRCRNVPSPYCLKFERSGAGGQDTQMKKVRLLIYFRRAL</sequence>
<proteinExistence type="predicted"/>
<feature type="region of interest" description="Disordered" evidence="1">
    <location>
        <begin position="73"/>
        <end position="94"/>
    </location>
</feature>
<accession>A0A4C1W6R5</accession>
<evidence type="ECO:0000256" key="1">
    <source>
        <dbReference type="SAM" id="MobiDB-lite"/>
    </source>
</evidence>
<evidence type="ECO:0000313" key="2">
    <source>
        <dbReference type="EMBL" id="GBP45825.1"/>
    </source>
</evidence>
<gene>
    <name evidence="2" type="ORF">EVAR_27532_1</name>
</gene>
<keyword evidence="3" id="KW-1185">Reference proteome</keyword>
<dbReference type="Proteomes" id="UP000299102">
    <property type="component" value="Unassembled WGS sequence"/>
</dbReference>
<protein>
    <submittedName>
        <fullName evidence="2">Uncharacterized protein</fullName>
    </submittedName>
</protein>
<dbReference type="EMBL" id="BGZK01000472">
    <property type="protein sequence ID" value="GBP45825.1"/>
    <property type="molecule type" value="Genomic_DNA"/>
</dbReference>
<reference evidence="2 3" key="1">
    <citation type="journal article" date="2019" name="Commun. Biol.">
        <title>The bagworm genome reveals a unique fibroin gene that provides high tensile strength.</title>
        <authorList>
            <person name="Kono N."/>
            <person name="Nakamura H."/>
            <person name="Ohtoshi R."/>
            <person name="Tomita M."/>
            <person name="Numata K."/>
            <person name="Arakawa K."/>
        </authorList>
    </citation>
    <scope>NUCLEOTIDE SEQUENCE [LARGE SCALE GENOMIC DNA]</scope>
</reference>
<dbReference type="AlphaFoldDB" id="A0A4C1W6R5"/>
<evidence type="ECO:0000313" key="3">
    <source>
        <dbReference type="Proteomes" id="UP000299102"/>
    </source>
</evidence>
<comment type="caution">
    <text evidence="2">The sequence shown here is derived from an EMBL/GenBank/DDBJ whole genome shotgun (WGS) entry which is preliminary data.</text>
</comment>